<sequence length="113" mass="12740">MSKIIKTNDKALNNEVQQNRGLGKEREGNQSSTEEVGKPVNNGGDSISVNEEHLKKQWSAVRDEYLANFPELSDLDVNHEKDNVSALITSLAQKRKQTREAIQDEIMNWSSSK</sequence>
<dbReference type="Proteomes" id="UP000540519">
    <property type="component" value="Unassembled WGS sequence"/>
</dbReference>
<dbReference type="EMBL" id="RCNR01000064">
    <property type="protein sequence ID" value="MUH38068.1"/>
    <property type="molecule type" value="Genomic_DNA"/>
</dbReference>
<evidence type="ECO:0000313" key="3">
    <source>
        <dbReference type="Proteomes" id="UP000540519"/>
    </source>
</evidence>
<dbReference type="OrthoDB" id="1178576at2"/>
<gene>
    <name evidence="2" type="ORF">D9O36_19615</name>
</gene>
<dbReference type="AlphaFoldDB" id="A0A7X2ZX88"/>
<feature type="region of interest" description="Disordered" evidence="1">
    <location>
        <begin position="1"/>
        <end position="51"/>
    </location>
</feature>
<evidence type="ECO:0000313" key="2">
    <source>
        <dbReference type="EMBL" id="MUH38068.1"/>
    </source>
</evidence>
<accession>A0A7X2ZX88</accession>
<dbReference type="RefSeq" id="WP_038233412.1">
    <property type="nucleotide sequence ID" value="NZ_RCNR01000064.1"/>
</dbReference>
<protein>
    <submittedName>
        <fullName evidence="2">Uncharacterized protein</fullName>
    </submittedName>
</protein>
<evidence type="ECO:0000256" key="1">
    <source>
        <dbReference type="SAM" id="MobiDB-lite"/>
    </source>
</evidence>
<proteinExistence type="predicted"/>
<keyword evidence="3" id="KW-1185">Reference proteome</keyword>
<organism evidence="2 3">
    <name type="scientific">Zobellia amurskyensis</name>
    <dbReference type="NCBI Taxonomy" id="248905"/>
    <lineage>
        <taxon>Bacteria</taxon>
        <taxon>Pseudomonadati</taxon>
        <taxon>Bacteroidota</taxon>
        <taxon>Flavobacteriia</taxon>
        <taxon>Flavobacteriales</taxon>
        <taxon>Flavobacteriaceae</taxon>
        <taxon>Zobellia</taxon>
    </lineage>
</organism>
<name>A0A7X2ZX88_9FLAO</name>
<reference evidence="2 3" key="1">
    <citation type="journal article" date="2019" name="Mar. Drugs">
        <title>Comparative Genomics and CAZyme Genome Repertoires of Marine Zobellia amurskyensis KMM 3526(T) and Zobellia laminariae KMM 3676(T).</title>
        <authorList>
            <person name="Chernysheva N."/>
            <person name="Bystritskaya E."/>
            <person name="Stenkova A."/>
            <person name="Golovkin I."/>
            <person name="Nedashkovskaya O."/>
            <person name="Isaeva M."/>
        </authorList>
    </citation>
    <scope>NUCLEOTIDE SEQUENCE [LARGE SCALE GENOMIC DNA]</scope>
    <source>
        <strain evidence="2 3">KMM 3526</strain>
    </source>
</reference>
<comment type="caution">
    <text evidence="2">The sequence shown here is derived from an EMBL/GenBank/DDBJ whole genome shotgun (WGS) entry which is preliminary data.</text>
</comment>
<feature type="compositionally biased region" description="Polar residues" evidence="1">
    <location>
        <begin position="10"/>
        <end position="20"/>
    </location>
</feature>